<feature type="non-terminal residue" evidence="7">
    <location>
        <position position="511"/>
    </location>
</feature>
<evidence type="ECO:0000256" key="5">
    <source>
        <dbReference type="SAM" id="MobiDB-lite"/>
    </source>
</evidence>
<keyword evidence="7" id="KW-0808">Transferase</keyword>
<evidence type="ECO:0000256" key="2">
    <source>
        <dbReference type="ARBA" id="ARBA00022741"/>
    </source>
</evidence>
<dbReference type="GO" id="GO:0004674">
    <property type="term" value="F:protein serine/threonine kinase activity"/>
    <property type="evidence" value="ECO:0007669"/>
    <property type="project" value="TreeGrafter"/>
</dbReference>
<sequence length="511" mass="56986">MVHGTAVHSSSSFSNYSSTSSPRVYVDNAMNRNLGRVGMAHGTAVHSSSSCSNYSSSSTPRVYVDNALNRRLDRVGMEHGTAVHSKSTQGSYTSSSMYVDNALNRRLDRVGLERGTAVYSKSENTITSTPKTYVDNAEFRFGPVAKPSAVYLKSTSGGSVKVKTYVDNALNRRLERVGKPLGSMPVSKAKCPPTLFDFNQNYCEYPDKENMNKIYETLPDNIIEEIDNLINLNLARRDGKAATKKIPNEIELKLEMIIPFNELELGDKIGSGGFGDVHSAFWKGQQVAVKKLRVQRVTQARKKKFEDEVRAISVLNHANIITFYGACVVTPNLALQFDEETKTQLICDSFSALQYIHSKNMVHRDIKSKNIMLFDDKSRCKLTDFGLALKDEAETNASTKDFGFAGTEKYCPKEVIDGERLTIEQLKQVDVYSLALTTVELLIEKEPFDHCKNIHQIRKAIRDGEIPKLEGSGISTEKKDLLKMALSRNATDRPSAARFLKSFKQIIATEN</sequence>
<comment type="caution">
    <text evidence="7">The sequence shown here is derived from an EMBL/GenBank/DDBJ whole genome shotgun (WGS) entry which is preliminary data.</text>
</comment>
<feature type="compositionally biased region" description="Low complexity" evidence="5">
    <location>
        <begin position="9"/>
        <end position="21"/>
    </location>
</feature>
<feature type="binding site" evidence="4">
    <location>
        <position position="291"/>
    </location>
    <ligand>
        <name>ATP</name>
        <dbReference type="ChEBI" id="CHEBI:30616"/>
    </ligand>
</feature>
<evidence type="ECO:0000256" key="4">
    <source>
        <dbReference type="PROSITE-ProRule" id="PRU10141"/>
    </source>
</evidence>
<gene>
    <name evidence="7" type="primary">MIMI_R831</name>
    <name evidence="7" type="ORF">Bhyg_11605</name>
</gene>
<dbReference type="AlphaFoldDB" id="A0A9Q0RZR3"/>
<protein>
    <submittedName>
        <fullName evidence="7">Serine/threonine-protein kinase/receptor</fullName>
    </submittedName>
</protein>
<evidence type="ECO:0000313" key="7">
    <source>
        <dbReference type="EMBL" id="KAJ6638867.1"/>
    </source>
</evidence>
<dbReference type="InterPro" id="IPR001245">
    <property type="entry name" value="Ser-Thr/Tyr_kinase_cat_dom"/>
</dbReference>
<dbReference type="GO" id="GO:0005524">
    <property type="term" value="F:ATP binding"/>
    <property type="evidence" value="ECO:0007669"/>
    <property type="project" value="UniProtKB-UniRule"/>
</dbReference>
<dbReference type="InterPro" id="IPR017441">
    <property type="entry name" value="Protein_kinase_ATP_BS"/>
</dbReference>
<dbReference type="InterPro" id="IPR011009">
    <property type="entry name" value="Kinase-like_dom_sf"/>
</dbReference>
<keyword evidence="7" id="KW-0418">Kinase</keyword>
<dbReference type="Pfam" id="PF00069">
    <property type="entry name" value="Pkinase"/>
    <property type="match status" value="1"/>
</dbReference>
<evidence type="ECO:0000313" key="8">
    <source>
        <dbReference type="Proteomes" id="UP001151699"/>
    </source>
</evidence>
<dbReference type="InterPro" id="IPR051681">
    <property type="entry name" value="Ser/Thr_Kinases-Pseudokinases"/>
</dbReference>
<dbReference type="InterPro" id="IPR008271">
    <property type="entry name" value="Ser/Thr_kinase_AS"/>
</dbReference>
<dbReference type="Gene3D" id="1.10.510.10">
    <property type="entry name" value="Transferase(Phosphotransferase) domain 1"/>
    <property type="match status" value="1"/>
</dbReference>
<dbReference type="PROSITE" id="PS00108">
    <property type="entry name" value="PROTEIN_KINASE_ST"/>
    <property type="match status" value="1"/>
</dbReference>
<dbReference type="Proteomes" id="UP001151699">
    <property type="component" value="Chromosome X"/>
</dbReference>
<keyword evidence="2 4" id="KW-0547">Nucleotide-binding</keyword>
<keyword evidence="3 4" id="KW-0067">ATP-binding</keyword>
<organism evidence="7 8">
    <name type="scientific">Pseudolycoriella hygida</name>
    <dbReference type="NCBI Taxonomy" id="35572"/>
    <lineage>
        <taxon>Eukaryota</taxon>
        <taxon>Metazoa</taxon>
        <taxon>Ecdysozoa</taxon>
        <taxon>Arthropoda</taxon>
        <taxon>Hexapoda</taxon>
        <taxon>Insecta</taxon>
        <taxon>Pterygota</taxon>
        <taxon>Neoptera</taxon>
        <taxon>Endopterygota</taxon>
        <taxon>Diptera</taxon>
        <taxon>Nematocera</taxon>
        <taxon>Sciaroidea</taxon>
        <taxon>Sciaridae</taxon>
        <taxon>Pseudolycoriella</taxon>
    </lineage>
</organism>
<feature type="domain" description="Protein kinase" evidence="6">
    <location>
        <begin position="263"/>
        <end position="507"/>
    </location>
</feature>
<dbReference type="PANTHER" id="PTHR44329">
    <property type="entry name" value="SERINE/THREONINE-PROTEIN KINASE TNNI3K-RELATED"/>
    <property type="match status" value="1"/>
</dbReference>
<dbReference type="PROSITE" id="PS00107">
    <property type="entry name" value="PROTEIN_KINASE_ATP"/>
    <property type="match status" value="1"/>
</dbReference>
<keyword evidence="8" id="KW-1185">Reference proteome</keyword>
<dbReference type="EMBL" id="WJQU01000003">
    <property type="protein sequence ID" value="KAJ6638867.1"/>
    <property type="molecule type" value="Genomic_DNA"/>
</dbReference>
<dbReference type="SMART" id="SM00220">
    <property type="entry name" value="S_TKc"/>
    <property type="match status" value="1"/>
</dbReference>
<dbReference type="SUPFAM" id="SSF56112">
    <property type="entry name" value="Protein kinase-like (PK-like)"/>
    <property type="match status" value="1"/>
</dbReference>
<dbReference type="Gene3D" id="3.30.200.20">
    <property type="entry name" value="Phosphorylase Kinase, domain 1"/>
    <property type="match status" value="1"/>
</dbReference>
<evidence type="ECO:0000256" key="1">
    <source>
        <dbReference type="ARBA" id="ARBA00022527"/>
    </source>
</evidence>
<accession>A0A9Q0RZR3</accession>
<evidence type="ECO:0000259" key="6">
    <source>
        <dbReference type="PROSITE" id="PS50011"/>
    </source>
</evidence>
<evidence type="ECO:0000256" key="3">
    <source>
        <dbReference type="ARBA" id="ARBA00022840"/>
    </source>
</evidence>
<dbReference type="Pfam" id="PF07714">
    <property type="entry name" value="PK_Tyr_Ser-Thr"/>
    <property type="match status" value="1"/>
</dbReference>
<name>A0A9Q0RZR3_9DIPT</name>
<dbReference type="InterPro" id="IPR000719">
    <property type="entry name" value="Prot_kinase_dom"/>
</dbReference>
<dbReference type="PROSITE" id="PS50011">
    <property type="entry name" value="PROTEIN_KINASE_DOM"/>
    <property type="match status" value="1"/>
</dbReference>
<proteinExistence type="predicted"/>
<feature type="region of interest" description="Disordered" evidence="5">
    <location>
        <begin position="1"/>
        <end position="22"/>
    </location>
</feature>
<dbReference type="OrthoDB" id="4062651at2759"/>
<keyword evidence="1" id="KW-0723">Serine/threonine-protein kinase</keyword>
<reference evidence="7" key="1">
    <citation type="submission" date="2022-07" db="EMBL/GenBank/DDBJ databases">
        <authorList>
            <person name="Trinca V."/>
            <person name="Uliana J.V.C."/>
            <person name="Torres T.T."/>
            <person name="Ward R.J."/>
            <person name="Monesi N."/>
        </authorList>
    </citation>
    <scope>NUCLEOTIDE SEQUENCE</scope>
    <source>
        <strain evidence="7">HSMRA1968</strain>
        <tissue evidence="7">Whole embryos</tissue>
    </source>
</reference>